<evidence type="ECO:0000313" key="1">
    <source>
        <dbReference type="EMBL" id="RAI02256.1"/>
    </source>
</evidence>
<dbReference type="Proteomes" id="UP000249590">
    <property type="component" value="Unassembled WGS sequence"/>
</dbReference>
<protein>
    <submittedName>
        <fullName evidence="1">Zn-dependent hydrolase</fullName>
    </submittedName>
</protein>
<dbReference type="SUPFAM" id="SSF56281">
    <property type="entry name" value="Metallo-hydrolase/oxidoreductase"/>
    <property type="match status" value="1"/>
</dbReference>
<dbReference type="OrthoDB" id="9789133at2"/>
<gene>
    <name evidence="1" type="ORF">DLJ53_12895</name>
</gene>
<dbReference type="PANTHER" id="PTHR39189">
    <property type="entry name" value="UPF0173 METAL-DEPENDENT HYDROLASE YTKL"/>
    <property type="match status" value="1"/>
</dbReference>
<dbReference type="GO" id="GO:0016787">
    <property type="term" value="F:hydrolase activity"/>
    <property type="evidence" value="ECO:0007669"/>
    <property type="project" value="UniProtKB-KW"/>
</dbReference>
<organism evidence="1 2">
    <name type="scientific">Acuticoccus sediminis</name>
    <dbReference type="NCBI Taxonomy" id="2184697"/>
    <lineage>
        <taxon>Bacteria</taxon>
        <taxon>Pseudomonadati</taxon>
        <taxon>Pseudomonadota</taxon>
        <taxon>Alphaproteobacteria</taxon>
        <taxon>Hyphomicrobiales</taxon>
        <taxon>Amorphaceae</taxon>
        <taxon>Acuticoccus</taxon>
    </lineage>
</organism>
<sequence length="296" mass="32669">MKDRKDEGLWAWRQAENNNHMIALQEGLPEAKGPAELAFFGSSAFRITSPAGVSIMIDPWRNHPAGGWDWYLYDFPKTEVDIAISTHAHFDHDGLHLVSANVILDRLVGTFAFADVTITGIADKHVSDSTHNAWNWANLTRSLTPMETLPPHNWRSFDNSLIIVETGGVRILHWGDNRPDPPEHVWEMIGPVDVALLPVDGSEHVLSYAQADAVAARLGAKIIVPHHYFIWDVLHRASTMQPPDAWVNGRPGSVWLDKGAVALDPATVAACDGVAWCFGDNVAFEKPTFADAAAHR</sequence>
<proteinExistence type="predicted"/>
<keyword evidence="1" id="KW-0378">Hydrolase</keyword>
<dbReference type="EMBL" id="QHHQ01000002">
    <property type="protein sequence ID" value="RAI02256.1"/>
    <property type="molecule type" value="Genomic_DNA"/>
</dbReference>
<evidence type="ECO:0000313" key="2">
    <source>
        <dbReference type="Proteomes" id="UP000249590"/>
    </source>
</evidence>
<dbReference type="Gene3D" id="3.60.15.10">
    <property type="entry name" value="Ribonuclease Z/Hydroxyacylglutathione hydrolase-like"/>
    <property type="match status" value="1"/>
</dbReference>
<dbReference type="RefSeq" id="WP_111345714.1">
    <property type="nucleotide sequence ID" value="NZ_QHHQ01000002.1"/>
</dbReference>
<name>A0A8B2NQU5_9HYPH</name>
<keyword evidence="2" id="KW-1185">Reference proteome</keyword>
<dbReference type="PANTHER" id="PTHR39189:SF1">
    <property type="entry name" value="UPF0173 METAL-DEPENDENT HYDROLASE YTKL"/>
    <property type="match status" value="1"/>
</dbReference>
<comment type="caution">
    <text evidence="1">The sequence shown here is derived from an EMBL/GenBank/DDBJ whole genome shotgun (WGS) entry which is preliminary data.</text>
</comment>
<dbReference type="Pfam" id="PF13483">
    <property type="entry name" value="Lactamase_B_3"/>
    <property type="match status" value="1"/>
</dbReference>
<reference evidence="1 2" key="1">
    <citation type="submission" date="2018-05" db="EMBL/GenBank/DDBJ databases">
        <title>Acuticoccus sediminis sp. nov., isolated from deep-sea sediment of Indian Ocean.</title>
        <authorList>
            <person name="Liu X."/>
            <person name="Lai Q."/>
            <person name="Du Y."/>
            <person name="Sun F."/>
            <person name="Zhang X."/>
            <person name="Wang S."/>
            <person name="Shao Z."/>
        </authorList>
    </citation>
    <scope>NUCLEOTIDE SEQUENCE [LARGE SCALE GENOMIC DNA]</scope>
    <source>
        <strain evidence="1 2">PTG4-2</strain>
    </source>
</reference>
<dbReference type="InterPro" id="IPR036866">
    <property type="entry name" value="RibonucZ/Hydroxyglut_hydro"/>
</dbReference>
<accession>A0A8B2NQU5</accession>
<dbReference type="AlphaFoldDB" id="A0A8B2NQU5"/>